<keyword evidence="1" id="KW-0175">Coiled coil</keyword>
<dbReference type="EMBL" id="CP044623">
    <property type="protein sequence ID" value="QRD93953.1"/>
    <property type="molecule type" value="Genomic_DNA"/>
</dbReference>
<accession>A0A7U2N1T3</accession>
<dbReference type="VEuPathDB" id="FungiDB:AFLA_008917"/>
<name>A0A7U2N1T3_ASPFN</name>
<dbReference type="Proteomes" id="UP000596276">
    <property type="component" value="Chromosome 6"/>
</dbReference>
<evidence type="ECO:0000313" key="3">
    <source>
        <dbReference type="Proteomes" id="UP000596276"/>
    </source>
</evidence>
<proteinExistence type="predicted"/>
<dbReference type="VEuPathDB" id="FungiDB:F9C07_2260915"/>
<feature type="coiled-coil region" evidence="1">
    <location>
        <begin position="224"/>
        <end position="251"/>
    </location>
</feature>
<dbReference type="AlphaFoldDB" id="A0A7U2N1T3"/>
<sequence>MELATLAAMVQQQFDRLNQRVDNLQESLNTRVDNLQCTLFQQSNELQDSLTRRIDETMDRRSAVSQESLIQRSNQLEESLESLTKHIDATIIRRVRELDISLSQRNDVFQDSLTRRIDDTMLRRSNDLQGFLAQRLDDTMAQRTEVLQKNLVQEMFNFHNSVIIPLFDGIHGKLAAHDRDIQREFQNVNKRFNRVDTRIDTLDMDMKREFNSVNERFTHMQDWLDKVETKVEQLEVKIDRVEAKIEFRLKDLIEYYRLQDEVIQATAEDDDSFADTELEYTEQELEHAISSNAWGVLVVLGGRIGIDCDALHDRVIQFHAQKNASSKRDASELSGTNKRAAKIHHPLPVRVQPASEYEREADVREPSAFSGVCWEVDSEKFKQSLDPELGVARLSLRLSQNSA</sequence>
<gene>
    <name evidence="2" type="ORF">F9C07_2260915</name>
</gene>
<organism evidence="2 3">
    <name type="scientific">Aspergillus flavus (strain ATCC 200026 / FGSC A1120 / IAM 13836 / NRRL 3357 / JCM 12722 / SRRC 167)</name>
    <dbReference type="NCBI Taxonomy" id="332952"/>
    <lineage>
        <taxon>Eukaryota</taxon>
        <taxon>Fungi</taxon>
        <taxon>Dikarya</taxon>
        <taxon>Ascomycota</taxon>
        <taxon>Pezizomycotina</taxon>
        <taxon>Eurotiomycetes</taxon>
        <taxon>Eurotiomycetidae</taxon>
        <taxon>Eurotiales</taxon>
        <taxon>Aspergillaceae</taxon>
        <taxon>Aspergillus</taxon>
        <taxon>Aspergillus subgen. Circumdati</taxon>
    </lineage>
</organism>
<keyword evidence="3" id="KW-1185">Reference proteome</keyword>
<dbReference type="Gene3D" id="1.20.120.20">
    <property type="entry name" value="Apolipoprotein"/>
    <property type="match status" value="1"/>
</dbReference>
<protein>
    <submittedName>
        <fullName evidence="2">Uncharacterized protein</fullName>
    </submittedName>
</protein>
<dbReference type="OrthoDB" id="4510327at2759"/>
<reference evidence="3" key="1">
    <citation type="journal article" date="2021" name="G3 (Bethesda)">
        <title>Chromosome assembled and annotated genome sequence of Aspergillus flavus NRRL 3357.</title>
        <authorList>
            <person name="Skerker J.M."/>
            <person name="Pianalto K.M."/>
            <person name="Mondo S.J."/>
            <person name="Yang K."/>
            <person name="Arkin A.P."/>
            <person name="Keller N.P."/>
            <person name="Grigoriev I.V."/>
            <person name="Louise Glass N.L."/>
        </authorList>
    </citation>
    <scope>NUCLEOTIDE SEQUENCE [LARGE SCALE GENOMIC DNA]</scope>
    <source>
        <strain evidence="3">ATCC 200026 / FGSC A1120 / IAM 13836 / NRRL 3357 / JCM 12722 / SRRC 167</strain>
    </source>
</reference>
<evidence type="ECO:0000313" key="2">
    <source>
        <dbReference type="EMBL" id="QRD93953.1"/>
    </source>
</evidence>
<evidence type="ECO:0000256" key="1">
    <source>
        <dbReference type="SAM" id="Coils"/>
    </source>
</evidence>
<dbReference type="Gene3D" id="3.90.20.10">
    <property type="match status" value="1"/>
</dbReference>